<comment type="caution">
    <text evidence="6">The sequence shown here is derived from an EMBL/GenBank/DDBJ whole genome shotgun (WGS) entry which is preliminary data.</text>
</comment>
<dbReference type="InterPro" id="IPR001173">
    <property type="entry name" value="Glyco_trans_2-like"/>
</dbReference>
<evidence type="ECO:0000256" key="3">
    <source>
        <dbReference type="ARBA" id="ARBA00022676"/>
    </source>
</evidence>
<dbReference type="InterPro" id="IPR029044">
    <property type="entry name" value="Nucleotide-diphossugar_trans"/>
</dbReference>
<keyword evidence="2" id="KW-0997">Cell inner membrane</keyword>
<dbReference type="PANTHER" id="PTHR43179">
    <property type="entry name" value="RHAMNOSYLTRANSFERASE WBBL"/>
    <property type="match status" value="1"/>
</dbReference>
<organism evidence="6 7">
    <name type="scientific">Pseudomonas gingeri</name>
    <dbReference type="NCBI Taxonomy" id="117681"/>
    <lineage>
        <taxon>Bacteria</taxon>
        <taxon>Pseudomonadati</taxon>
        <taxon>Pseudomonadota</taxon>
        <taxon>Gammaproteobacteria</taxon>
        <taxon>Pseudomonadales</taxon>
        <taxon>Pseudomonadaceae</taxon>
        <taxon>Pseudomonas</taxon>
    </lineage>
</organism>
<keyword evidence="3" id="KW-0328">Glycosyltransferase</keyword>
<feature type="domain" description="Glycosyltransferase 2-like" evidence="5">
    <location>
        <begin position="12"/>
        <end position="156"/>
    </location>
</feature>
<evidence type="ECO:0000259" key="5">
    <source>
        <dbReference type="Pfam" id="PF00535"/>
    </source>
</evidence>
<dbReference type="Proteomes" id="UP000539985">
    <property type="component" value="Unassembled WGS sequence"/>
</dbReference>
<evidence type="ECO:0000256" key="1">
    <source>
        <dbReference type="ARBA" id="ARBA00006739"/>
    </source>
</evidence>
<comment type="similarity">
    <text evidence="1">Belongs to the glycosyltransferase 2 family.</text>
</comment>
<proteinExistence type="inferred from homology"/>
<evidence type="ECO:0000313" key="7">
    <source>
        <dbReference type="Proteomes" id="UP000539985"/>
    </source>
</evidence>
<evidence type="ECO:0000313" key="6">
    <source>
        <dbReference type="EMBL" id="NWB98397.1"/>
    </source>
</evidence>
<keyword evidence="2" id="KW-0472">Membrane</keyword>
<dbReference type="AlphaFoldDB" id="A0A7Y7XGI4"/>
<accession>A0A7Y7XGI4</accession>
<gene>
    <name evidence="6" type="ORF">HX882_21090</name>
</gene>
<reference evidence="6 7" key="1">
    <citation type="submission" date="2020-04" db="EMBL/GenBank/DDBJ databases">
        <title>Molecular characterization of pseudomonads from Agaricus bisporus reveal novel blotch 2 pathogens in Western Europe.</title>
        <authorList>
            <person name="Taparia T."/>
            <person name="Krijger M."/>
            <person name="Haynes E."/>
            <person name="Elpinstone J.G."/>
            <person name="Noble R."/>
            <person name="Van Der Wolf J."/>
        </authorList>
    </citation>
    <scope>NUCLEOTIDE SEQUENCE [LARGE SCALE GENOMIC DNA]</scope>
    <source>
        <strain evidence="6 7">H7001</strain>
    </source>
</reference>
<dbReference type="RefSeq" id="WP_177104112.1">
    <property type="nucleotide sequence ID" value="NZ_JACAQB010000010.1"/>
</dbReference>
<evidence type="ECO:0000256" key="4">
    <source>
        <dbReference type="ARBA" id="ARBA00022679"/>
    </source>
</evidence>
<keyword evidence="4 6" id="KW-0808">Transferase</keyword>
<dbReference type="Gene3D" id="3.90.550.10">
    <property type="entry name" value="Spore Coat Polysaccharide Biosynthesis Protein SpsA, Chain A"/>
    <property type="match status" value="1"/>
</dbReference>
<dbReference type="Pfam" id="PF00535">
    <property type="entry name" value="Glycos_transf_2"/>
    <property type="match status" value="1"/>
</dbReference>
<keyword evidence="2" id="KW-1003">Cell membrane</keyword>
<protein>
    <submittedName>
        <fullName evidence="6">Glycosyltransferase</fullName>
    </submittedName>
</protein>
<dbReference type="GO" id="GO:0016757">
    <property type="term" value="F:glycosyltransferase activity"/>
    <property type="evidence" value="ECO:0007669"/>
    <property type="project" value="UniProtKB-KW"/>
</dbReference>
<dbReference type="EMBL" id="JACAQB010000010">
    <property type="protein sequence ID" value="NWB98397.1"/>
    <property type="molecule type" value="Genomic_DNA"/>
</dbReference>
<sequence length="273" mass="31048">MVRTRPLQANYSIVLVNYKTHDLTRTCLELLKIALHGTDVQVFVVDNDSKDASTDYLRSLDWINLIERKSNAPEPGSAAHGRALDLALAEIETEYLFLLHTDTFIHDPDVFSLMIRQCSTPEDIVAVGCLEQLDRGIIRSAWRLTSRFAKHYTRRGLRALGLNARAPRPFREVHLKSFCALWNARLIKQHGLRFHMNAGNPGYELQDRMSELGYRVECIAPRQMFRYLDHIQSGTVAAMGGFGKNHRRFKMYQQLSQAPATALPCSTYIQSGA</sequence>
<dbReference type="PANTHER" id="PTHR43179:SF12">
    <property type="entry name" value="GALACTOFURANOSYLTRANSFERASE GLFT2"/>
    <property type="match status" value="1"/>
</dbReference>
<evidence type="ECO:0000256" key="2">
    <source>
        <dbReference type="ARBA" id="ARBA00022519"/>
    </source>
</evidence>
<name>A0A7Y7XGI4_9PSED</name>
<dbReference type="SUPFAM" id="SSF53448">
    <property type="entry name" value="Nucleotide-diphospho-sugar transferases"/>
    <property type="match status" value="1"/>
</dbReference>